<name>A0A919RN07_9ACTN</name>
<protein>
    <recommendedName>
        <fullName evidence="4">Tetratricopeptide repeat protein</fullName>
    </recommendedName>
</protein>
<dbReference type="InterPro" id="IPR019734">
    <property type="entry name" value="TPR_rpt"/>
</dbReference>
<organism evidence="2 3">
    <name type="scientific">Sinosporangium siamense</name>
    <dbReference type="NCBI Taxonomy" id="1367973"/>
    <lineage>
        <taxon>Bacteria</taxon>
        <taxon>Bacillati</taxon>
        <taxon>Actinomycetota</taxon>
        <taxon>Actinomycetes</taxon>
        <taxon>Streptosporangiales</taxon>
        <taxon>Streptosporangiaceae</taxon>
        <taxon>Sinosporangium</taxon>
    </lineage>
</organism>
<dbReference type="EMBL" id="BOOW01000042">
    <property type="protein sequence ID" value="GII96177.1"/>
    <property type="molecule type" value="Genomic_DNA"/>
</dbReference>
<dbReference type="InterPro" id="IPR011990">
    <property type="entry name" value="TPR-like_helical_dom_sf"/>
</dbReference>
<keyword evidence="3" id="KW-1185">Reference proteome</keyword>
<sequence>MTTFETLAERYERGVTFFEARDYITAAELLGTVSAEEPGNLAVRMLLARAYYHSAQLGRAEQELRKAVEQDPSDAYAHLLLGRTLQRQSRHGEGQGHLRLAAALSGEAAYAAFAP</sequence>
<reference evidence="2" key="1">
    <citation type="submission" date="2021-01" db="EMBL/GenBank/DDBJ databases">
        <title>Whole genome shotgun sequence of Sinosporangium siamense NBRC 109515.</title>
        <authorList>
            <person name="Komaki H."/>
            <person name="Tamura T."/>
        </authorList>
    </citation>
    <scope>NUCLEOTIDE SEQUENCE</scope>
    <source>
        <strain evidence="2">NBRC 109515</strain>
    </source>
</reference>
<dbReference type="SUPFAM" id="SSF48452">
    <property type="entry name" value="TPR-like"/>
    <property type="match status" value="1"/>
</dbReference>
<dbReference type="PROSITE" id="PS50005">
    <property type="entry name" value="TPR"/>
    <property type="match status" value="1"/>
</dbReference>
<dbReference type="Gene3D" id="1.25.40.10">
    <property type="entry name" value="Tetratricopeptide repeat domain"/>
    <property type="match status" value="1"/>
</dbReference>
<accession>A0A919RN07</accession>
<dbReference type="Proteomes" id="UP000606172">
    <property type="component" value="Unassembled WGS sequence"/>
</dbReference>
<evidence type="ECO:0000313" key="3">
    <source>
        <dbReference type="Proteomes" id="UP000606172"/>
    </source>
</evidence>
<dbReference type="Pfam" id="PF14559">
    <property type="entry name" value="TPR_19"/>
    <property type="match status" value="1"/>
</dbReference>
<keyword evidence="1" id="KW-0802">TPR repeat</keyword>
<comment type="caution">
    <text evidence="2">The sequence shown here is derived from an EMBL/GenBank/DDBJ whole genome shotgun (WGS) entry which is preliminary data.</text>
</comment>
<evidence type="ECO:0008006" key="4">
    <source>
        <dbReference type="Google" id="ProtNLM"/>
    </source>
</evidence>
<evidence type="ECO:0000313" key="2">
    <source>
        <dbReference type="EMBL" id="GII96177.1"/>
    </source>
</evidence>
<proteinExistence type="predicted"/>
<dbReference type="AlphaFoldDB" id="A0A919RN07"/>
<feature type="repeat" description="TPR" evidence="1">
    <location>
        <begin position="41"/>
        <end position="74"/>
    </location>
</feature>
<gene>
    <name evidence="2" type="ORF">Ssi02_64080</name>
</gene>
<dbReference type="RefSeq" id="WP_204031199.1">
    <property type="nucleotide sequence ID" value="NZ_BOOW01000042.1"/>
</dbReference>
<evidence type="ECO:0000256" key="1">
    <source>
        <dbReference type="PROSITE-ProRule" id="PRU00339"/>
    </source>
</evidence>